<gene>
    <name evidence="2" type="primary">patA_5</name>
    <name evidence="2" type="ORF">g.100174</name>
</gene>
<dbReference type="EMBL" id="GDJX01002822">
    <property type="protein sequence ID" value="JAT65114.1"/>
    <property type="molecule type" value="Transcribed_RNA"/>
</dbReference>
<dbReference type="PANTHER" id="PTHR48223:SF1">
    <property type="entry name" value="ABC TRANSMEMBRANE TYPE-1 DOMAIN-CONTAINING PROTEIN"/>
    <property type="match status" value="1"/>
</dbReference>
<feature type="non-terminal residue" evidence="2">
    <location>
        <position position="1"/>
    </location>
</feature>
<evidence type="ECO:0000256" key="1">
    <source>
        <dbReference type="SAM" id="Phobius"/>
    </source>
</evidence>
<proteinExistence type="predicted"/>
<evidence type="ECO:0000313" key="2">
    <source>
        <dbReference type="EMBL" id="JAT65114.1"/>
    </source>
</evidence>
<reference evidence="2" key="1">
    <citation type="submission" date="2015-07" db="EMBL/GenBank/DDBJ databases">
        <title>Transcriptome Assembly of Anthurium amnicola.</title>
        <authorList>
            <person name="Suzuki J."/>
        </authorList>
    </citation>
    <scope>NUCLEOTIDE SEQUENCE</scope>
</reference>
<keyword evidence="1" id="KW-1133">Transmembrane helix</keyword>
<dbReference type="AlphaFoldDB" id="A0A1D1ZDU5"/>
<organism evidence="2">
    <name type="scientific">Anthurium amnicola</name>
    <dbReference type="NCBI Taxonomy" id="1678845"/>
    <lineage>
        <taxon>Eukaryota</taxon>
        <taxon>Viridiplantae</taxon>
        <taxon>Streptophyta</taxon>
        <taxon>Embryophyta</taxon>
        <taxon>Tracheophyta</taxon>
        <taxon>Spermatophyta</taxon>
        <taxon>Magnoliopsida</taxon>
        <taxon>Liliopsida</taxon>
        <taxon>Araceae</taxon>
        <taxon>Pothoideae</taxon>
        <taxon>Potheae</taxon>
        <taxon>Anthurium</taxon>
    </lineage>
</organism>
<feature type="transmembrane region" description="Helical" evidence="1">
    <location>
        <begin position="304"/>
        <end position="326"/>
    </location>
</feature>
<sequence length="440" mass="50313">PTRSEHPACSYCLPLAGCCMPCTSSALLLFYPFLRTSTLLGENPTLSLFPSILIWEELPVSLLAPPALFPPLSVRPNSSLQVASGIQGYSALTVRTQIFSGGVNFRCLVVFQFVGRTQRLVSNNSFHFRDQPISLPKEKLFKVSSFKSNGPNNGTIGIDRESKFSNKLVHFSCALQGRDKVIAASPDMTPNELSYASESRESILPRPEAVQKSFKKWLIMLHSQASSEAVHEVYTGKLSHGIISENQEEFLKQKIQNMLKAAFLYFMGLDAATKVLLLIFVPWYSITRAVYGVEVTKELTPLWFLGPLVATVYIRLFQGLCSLYIFCFMQSIRFLENVPIYSMLIYNFVAERKLQALLYIRFCQPILDMKNMDYKGLIRQKLKQLKEWGLEKFLDYVESIWPYYCRMIRFLNKANLLQLRQFRKCKEFGISYCSECLQEI</sequence>
<name>A0A1D1ZDU5_9ARAE</name>
<keyword evidence="1" id="KW-0812">Transmembrane</keyword>
<protein>
    <submittedName>
        <fullName evidence="2">Calcium-transporting ATPase PAT1</fullName>
    </submittedName>
</protein>
<dbReference type="PANTHER" id="PTHR48223">
    <property type="entry name" value="DEFECTIVE 2759, PUTATIVE ISOFORM 1-RELATED"/>
    <property type="match status" value="1"/>
</dbReference>
<feature type="transmembrane region" description="Helical" evidence="1">
    <location>
        <begin position="262"/>
        <end position="284"/>
    </location>
</feature>
<keyword evidence="1" id="KW-0472">Membrane</keyword>
<accession>A0A1D1ZDU5</accession>